<dbReference type="PROSITE" id="PS50994">
    <property type="entry name" value="INTEGRASE"/>
    <property type="match status" value="1"/>
</dbReference>
<dbReference type="SUPFAM" id="SSF53098">
    <property type="entry name" value="Ribonuclease H-like"/>
    <property type="match status" value="1"/>
</dbReference>
<evidence type="ECO:0000259" key="2">
    <source>
        <dbReference type="PROSITE" id="PS50994"/>
    </source>
</evidence>
<dbReference type="PANTHER" id="PTHR47515:SF1">
    <property type="entry name" value="BLR2054 PROTEIN"/>
    <property type="match status" value="1"/>
</dbReference>
<dbReference type="InterPro" id="IPR048020">
    <property type="entry name" value="Transpos_IS3"/>
</dbReference>
<dbReference type="PANTHER" id="PTHR47515">
    <property type="entry name" value="LOW CALCIUM RESPONSE LOCUS PROTEIN T"/>
    <property type="match status" value="1"/>
</dbReference>
<feature type="domain" description="Integrase catalytic" evidence="2">
    <location>
        <begin position="182"/>
        <end position="362"/>
    </location>
</feature>
<dbReference type="InterPro" id="IPR012337">
    <property type="entry name" value="RNaseH-like_sf"/>
</dbReference>
<name>A0ABY5E9W5_9BACT</name>
<gene>
    <name evidence="3" type="ORF">NFI80_25480</name>
</gene>
<dbReference type="EMBL" id="CP099631">
    <property type="protein sequence ID" value="UTM21747.1"/>
    <property type="molecule type" value="Genomic_DNA"/>
</dbReference>
<dbReference type="InterPro" id="IPR009057">
    <property type="entry name" value="Homeodomain-like_sf"/>
</dbReference>
<dbReference type="Pfam" id="PF13683">
    <property type="entry name" value="rve_3"/>
    <property type="match status" value="1"/>
</dbReference>
<keyword evidence="3" id="KW-0614">Plasmid</keyword>
<organism evidence="3 4">
    <name type="scientific">Dyadobacter chenhuakuii</name>
    <dbReference type="NCBI Taxonomy" id="2909339"/>
    <lineage>
        <taxon>Bacteria</taxon>
        <taxon>Pseudomonadati</taxon>
        <taxon>Bacteroidota</taxon>
        <taxon>Cytophagia</taxon>
        <taxon>Cytophagales</taxon>
        <taxon>Spirosomataceae</taxon>
        <taxon>Dyadobacter</taxon>
    </lineage>
</organism>
<dbReference type="Pfam" id="PF13276">
    <property type="entry name" value="HTH_21"/>
    <property type="match status" value="1"/>
</dbReference>
<protein>
    <submittedName>
        <fullName evidence="3">IS3 family transposase</fullName>
    </submittedName>
</protein>
<dbReference type="InterPro" id="IPR025948">
    <property type="entry name" value="HTH-like_dom"/>
</dbReference>
<sequence>MKKSKFTEAQIAFALRQSESGTRVEEICRQLGVSQATFFNWKKKYGGMGVAELRKLRQLEEENAQLKKLVADLSLDKQMLQDVIKKKVVKPPYKMEMANWLVSNYRVSIQRACRCVKLVRAMYYYKRHRRDDTLLAMRMKEIANTRVRYGFRRIFVLLKREGFSDNHKRVYRVYKTCGLNLRTKRPRRSRSAEHRLERLDTQGINKVWSMDFVQDALFNGERFRVLTVVDNCSKICHGLLPGKSLKGADVAAELTRICLVEGCYPERVQCDNGSEFISKEMDLWAYSNGVTLDFSRPGKPTDNPYVESFNGKFRDECLSVNWFLSSDDAREKIEDFRWEYNHFRPHSALNDLTPKEFVTLHQETPETLI</sequence>
<proteinExistence type="predicted"/>
<feature type="coiled-coil region" evidence="1">
    <location>
        <begin position="49"/>
        <end position="76"/>
    </location>
</feature>
<dbReference type="InterPro" id="IPR001584">
    <property type="entry name" value="Integrase_cat-core"/>
</dbReference>
<dbReference type="Gene3D" id="1.10.10.60">
    <property type="entry name" value="Homeodomain-like"/>
    <property type="match status" value="1"/>
</dbReference>
<keyword evidence="4" id="KW-1185">Reference proteome</keyword>
<geneLocation type="plasmid" evidence="3 4">
    <name>unnamed</name>
</geneLocation>
<dbReference type="Proteomes" id="UP001055420">
    <property type="component" value="Plasmid unnamed"/>
</dbReference>
<evidence type="ECO:0000313" key="4">
    <source>
        <dbReference type="Proteomes" id="UP001055420"/>
    </source>
</evidence>
<dbReference type="NCBIfam" id="NF033516">
    <property type="entry name" value="transpos_IS3"/>
    <property type="match status" value="1"/>
</dbReference>
<dbReference type="InterPro" id="IPR002514">
    <property type="entry name" value="Transposase_8"/>
</dbReference>
<keyword evidence="1" id="KW-0175">Coiled coil</keyword>
<reference evidence="3" key="1">
    <citation type="submission" date="2022-06" db="EMBL/GenBank/DDBJ databases">
        <title>Novel species in genus Dyadobacter.</title>
        <authorList>
            <person name="Ma C."/>
        </authorList>
    </citation>
    <scope>NUCLEOTIDE SEQUENCE</scope>
    <source>
        <strain evidence="3">CY22</strain>
        <plasmid evidence="3">unnamed</plasmid>
    </source>
</reference>
<dbReference type="SUPFAM" id="SSF46689">
    <property type="entry name" value="Homeodomain-like"/>
    <property type="match status" value="1"/>
</dbReference>
<dbReference type="Gene3D" id="3.30.420.10">
    <property type="entry name" value="Ribonuclease H-like superfamily/Ribonuclease H"/>
    <property type="match status" value="1"/>
</dbReference>
<dbReference type="InterPro" id="IPR036397">
    <property type="entry name" value="RNaseH_sf"/>
</dbReference>
<dbReference type="Pfam" id="PF01527">
    <property type="entry name" value="HTH_Tnp_1"/>
    <property type="match status" value="1"/>
</dbReference>
<evidence type="ECO:0000256" key="1">
    <source>
        <dbReference type="SAM" id="Coils"/>
    </source>
</evidence>
<evidence type="ECO:0000313" key="3">
    <source>
        <dbReference type="EMBL" id="UTM21747.1"/>
    </source>
</evidence>
<accession>A0ABY5E9W5</accession>